<dbReference type="PANTHER" id="PTHR43420">
    <property type="entry name" value="ACETYLTRANSFERASE"/>
    <property type="match status" value="1"/>
</dbReference>
<evidence type="ECO:0000259" key="6">
    <source>
        <dbReference type="PROSITE" id="PS51186"/>
    </source>
</evidence>
<dbReference type="Gene3D" id="3.40.630.30">
    <property type="match status" value="1"/>
</dbReference>
<comment type="function">
    <text evidence="5">Acetylates the N-terminal alanine of ribosomal protein bS18.</text>
</comment>
<protein>
    <recommendedName>
        <fullName evidence="5">[Ribosomal protein bS18]-alanine N-acetyltransferase</fullName>
        <ecNumber evidence="5">2.3.1.266</ecNumber>
    </recommendedName>
</protein>
<keyword evidence="8" id="KW-1185">Reference proteome</keyword>
<evidence type="ECO:0000256" key="1">
    <source>
        <dbReference type="ARBA" id="ARBA00005395"/>
    </source>
</evidence>
<dbReference type="InterPro" id="IPR000182">
    <property type="entry name" value="GNAT_dom"/>
</dbReference>
<dbReference type="Pfam" id="PF00583">
    <property type="entry name" value="Acetyltransf_1"/>
    <property type="match status" value="1"/>
</dbReference>
<accession>A0ABQ3GZZ2</accession>
<dbReference type="InterPro" id="IPR006464">
    <property type="entry name" value="AcTrfase_RimI/Ard1"/>
</dbReference>
<comment type="subcellular location">
    <subcellularLocation>
        <location evidence="5">Cytoplasm</location>
    </subcellularLocation>
</comment>
<sequence>MTLRPLVAGDLDALVALDAATNPHPWSAGLWRDALNRDLGTGLTDPNGMLIGFTVASRVLDEAELQLIAVSPEHQRRGLGRHLLDTLLATLRHDGAVRLFLEVRVGNTAAQALYAQCGGEIVGRRKGYYDHGREDALLYTFTLNGEAQ</sequence>
<dbReference type="EC" id="2.3.1.266" evidence="5"/>
<comment type="caution">
    <text evidence="7">The sequence shown here is derived from an EMBL/GenBank/DDBJ whole genome shotgun (WGS) entry which is preliminary data.</text>
</comment>
<evidence type="ECO:0000313" key="8">
    <source>
        <dbReference type="Proteomes" id="UP000604737"/>
    </source>
</evidence>
<keyword evidence="2 5" id="KW-0963">Cytoplasm</keyword>
<keyword evidence="3" id="KW-0808">Transferase</keyword>
<evidence type="ECO:0000256" key="5">
    <source>
        <dbReference type="RuleBase" id="RU363094"/>
    </source>
</evidence>
<dbReference type="NCBIfam" id="TIGR01575">
    <property type="entry name" value="rimI"/>
    <property type="match status" value="1"/>
</dbReference>
<dbReference type="RefSeq" id="WP_189458839.1">
    <property type="nucleotide sequence ID" value="NZ_BMYO01000002.1"/>
</dbReference>
<gene>
    <name evidence="7" type="primary">rimI</name>
    <name evidence="7" type="ORF">GCM10007350_07660</name>
</gene>
<dbReference type="PANTHER" id="PTHR43420:SF44">
    <property type="entry name" value="ACETYLTRANSFERASE YPEA"/>
    <property type="match status" value="1"/>
</dbReference>
<dbReference type="CDD" id="cd04301">
    <property type="entry name" value="NAT_SF"/>
    <property type="match status" value="1"/>
</dbReference>
<dbReference type="InterPro" id="IPR016181">
    <property type="entry name" value="Acyl_CoA_acyltransferase"/>
</dbReference>
<name>A0ABQ3GZZ2_9NEIS</name>
<evidence type="ECO:0000256" key="4">
    <source>
        <dbReference type="ARBA" id="ARBA00023315"/>
    </source>
</evidence>
<reference evidence="8" key="1">
    <citation type="journal article" date="2019" name="Int. J. Syst. Evol. Microbiol.">
        <title>The Global Catalogue of Microorganisms (GCM) 10K type strain sequencing project: providing services to taxonomists for standard genome sequencing and annotation.</title>
        <authorList>
            <consortium name="The Broad Institute Genomics Platform"/>
            <consortium name="The Broad Institute Genome Sequencing Center for Infectious Disease"/>
            <person name="Wu L."/>
            <person name="Ma J."/>
        </authorList>
    </citation>
    <scope>NUCLEOTIDE SEQUENCE [LARGE SCALE GENOMIC DNA]</scope>
    <source>
        <strain evidence="8">KCTC 23701</strain>
    </source>
</reference>
<evidence type="ECO:0000313" key="7">
    <source>
        <dbReference type="EMBL" id="GHD58172.1"/>
    </source>
</evidence>
<dbReference type="InterPro" id="IPR050680">
    <property type="entry name" value="YpeA/RimI_acetyltransf"/>
</dbReference>
<dbReference type="Proteomes" id="UP000604737">
    <property type="component" value="Unassembled WGS sequence"/>
</dbReference>
<evidence type="ECO:0000256" key="3">
    <source>
        <dbReference type="ARBA" id="ARBA00022679"/>
    </source>
</evidence>
<evidence type="ECO:0000256" key="2">
    <source>
        <dbReference type="ARBA" id="ARBA00022490"/>
    </source>
</evidence>
<organism evidence="7 8">
    <name type="scientific">Jeongeupia chitinilytica</name>
    <dbReference type="NCBI Taxonomy" id="1041641"/>
    <lineage>
        <taxon>Bacteria</taxon>
        <taxon>Pseudomonadati</taxon>
        <taxon>Pseudomonadota</taxon>
        <taxon>Betaproteobacteria</taxon>
        <taxon>Neisseriales</taxon>
        <taxon>Chitinibacteraceae</taxon>
        <taxon>Jeongeupia</taxon>
    </lineage>
</organism>
<proteinExistence type="inferred from homology"/>
<dbReference type="SUPFAM" id="SSF55729">
    <property type="entry name" value="Acyl-CoA N-acyltransferases (Nat)"/>
    <property type="match status" value="1"/>
</dbReference>
<dbReference type="EMBL" id="BMYO01000002">
    <property type="protein sequence ID" value="GHD58172.1"/>
    <property type="molecule type" value="Genomic_DNA"/>
</dbReference>
<keyword evidence="4" id="KW-0012">Acyltransferase</keyword>
<dbReference type="PROSITE" id="PS51186">
    <property type="entry name" value="GNAT"/>
    <property type="match status" value="1"/>
</dbReference>
<feature type="domain" description="N-acetyltransferase" evidence="6">
    <location>
        <begin position="1"/>
        <end position="144"/>
    </location>
</feature>
<comment type="similarity">
    <text evidence="1 5">Belongs to the acetyltransferase family. RimI subfamily.</text>
</comment>
<comment type="catalytic activity">
    <reaction evidence="5">
        <text>N-terminal L-alanyl-[ribosomal protein bS18] + acetyl-CoA = N-terminal N(alpha)-acetyl-L-alanyl-[ribosomal protein bS18] + CoA + H(+)</text>
        <dbReference type="Rhea" id="RHEA:43756"/>
        <dbReference type="Rhea" id="RHEA-COMP:10676"/>
        <dbReference type="Rhea" id="RHEA-COMP:10677"/>
        <dbReference type="ChEBI" id="CHEBI:15378"/>
        <dbReference type="ChEBI" id="CHEBI:57287"/>
        <dbReference type="ChEBI" id="CHEBI:57288"/>
        <dbReference type="ChEBI" id="CHEBI:64718"/>
        <dbReference type="ChEBI" id="CHEBI:83683"/>
        <dbReference type="EC" id="2.3.1.266"/>
    </reaction>
</comment>